<sequence length="45" mass="5288">MKCLYRYHHRYIQRRGLRGLRGLKFKAAGGMDRGDYVEVCEGLVD</sequence>
<evidence type="ECO:0000313" key="2">
    <source>
        <dbReference type="Proteomes" id="UP000004756"/>
    </source>
</evidence>
<accession>C0D0E9</accession>
<reference evidence="1 2" key="2">
    <citation type="submission" date="2009-02" db="EMBL/GenBank/DDBJ databases">
        <title>Draft genome sequence of Clostridium asparagiforme (DSM 15981).</title>
        <authorList>
            <person name="Sudarsanam P."/>
            <person name="Ley R."/>
            <person name="Guruge J."/>
            <person name="Turnbaugh P.J."/>
            <person name="Mahowald M."/>
            <person name="Liep D."/>
            <person name="Gordon J."/>
        </authorList>
    </citation>
    <scope>NUCLEOTIDE SEQUENCE [LARGE SCALE GENOMIC DNA]</scope>
    <source>
        <strain evidence="1 2">DSM 15981</strain>
    </source>
</reference>
<dbReference type="AlphaFoldDB" id="C0D0E9"/>
<keyword evidence="2" id="KW-1185">Reference proteome</keyword>
<name>C0D0E9_9FIRM</name>
<evidence type="ECO:0000313" key="1">
    <source>
        <dbReference type="EMBL" id="EEG55216.1"/>
    </source>
</evidence>
<comment type="caution">
    <text evidence="1">The sequence shown here is derived from an EMBL/GenBank/DDBJ whole genome shotgun (WGS) entry which is preliminary data.</text>
</comment>
<protein>
    <submittedName>
        <fullName evidence="1">Uncharacterized protein</fullName>
    </submittedName>
</protein>
<dbReference type="Proteomes" id="UP000004756">
    <property type="component" value="Unassembled WGS sequence"/>
</dbReference>
<dbReference type="EMBL" id="ACCJ01000165">
    <property type="protein sequence ID" value="EEG55216.1"/>
    <property type="molecule type" value="Genomic_DNA"/>
</dbReference>
<dbReference type="HOGENOM" id="CLU_3197884_0_0_9"/>
<organism evidence="1 2">
    <name type="scientific">[Clostridium] asparagiforme DSM 15981</name>
    <dbReference type="NCBI Taxonomy" id="518636"/>
    <lineage>
        <taxon>Bacteria</taxon>
        <taxon>Bacillati</taxon>
        <taxon>Bacillota</taxon>
        <taxon>Clostridia</taxon>
        <taxon>Lachnospirales</taxon>
        <taxon>Lachnospiraceae</taxon>
        <taxon>Enterocloster</taxon>
    </lineage>
</organism>
<reference evidence="1 2" key="1">
    <citation type="submission" date="2009-01" db="EMBL/GenBank/DDBJ databases">
        <authorList>
            <person name="Fulton L."/>
            <person name="Clifton S."/>
            <person name="Fulton B."/>
            <person name="Xu J."/>
            <person name="Minx P."/>
            <person name="Pepin K.H."/>
            <person name="Johnson M."/>
            <person name="Bhonagiri V."/>
            <person name="Nash W.E."/>
            <person name="Mardis E.R."/>
            <person name="Wilson R.K."/>
        </authorList>
    </citation>
    <scope>NUCLEOTIDE SEQUENCE [LARGE SCALE GENOMIC DNA]</scope>
    <source>
        <strain evidence="1 2">DSM 15981</strain>
    </source>
</reference>
<proteinExistence type="predicted"/>
<gene>
    <name evidence="1" type="ORF">CLOSTASPAR_02735</name>
</gene>